<evidence type="ECO:0000256" key="1">
    <source>
        <dbReference type="SAM" id="MobiDB-lite"/>
    </source>
</evidence>
<evidence type="ECO:0000313" key="4">
    <source>
        <dbReference type="Proteomes" id="UP000620124"/>
    </source>
</evidence>
<sequence length="204" mass="22519">MAKSTTVTKTKTATKTANTKTKKTEKTDGEKKEKRAPTLYQAFVAANLPKWNAANPDRKKEGMAEVARMWRESDENPNKGQAPKEKKPKEPKTKEPKAKKATATKSKPKSTPKPKKKARRLRLRPRRASPPARMLLHVSLSPVTLLCPVHLLLFIVCLSVYSVFFAVVTAASAIELCMNDTTVLCCSLSRVMATAVSIPSPSFL</sequence>
<organism evidence="3 4">
    <name type="scientific">Mycena venus</name>
    <dbReference type="NCBI Taxonomy" id="2733690"/>
    <lineage>
        <taxon>Eukaryota</taxon>
        <taxon>Fungi</taxon>
        <taxon>Dikarya</taxon>
        <taxon>Basidiomycota</taxon>
        <taxon>Agaricomycotina</taxon>
        <taxon>Agaricomycetes</taxon>
        <taxon>Agaricomycetidae</taxon>
        <taxon>Agaricales</taxon>
        <taxon>Marasmiineae</taxon>
        <taxon>Mycenaceae</taxon>
        <taxon>Mycena</taxon>
    </lineage>
</organism>
<gene>
    <name evidence="3" type="ORF">MVEN_02554900</name>
</gene>
<feature type="compositionally biased region" description="Basic and acidic residues" evidence="1">
    <location>
        <begin position="22"/>
        <end position="36"/>
    </location>
</feature>
<keyword evidence="2" id="KW-0812">Transmembrane</keyword>
<keyword evidence="2" id="KW-0472">Membrane</keyword>
<accession>A0A8H6U3V2</accession>
<comment type="caution">
    <text evidence="3">The sequence shown here is derived from an EMBL/GenBank/DDBJ whole genome shotgun (WGS) entry which is preliminary data.</text>
</comment>
<feature type="compositionally biased region" description="Low complexity" evidence="1">
    <location>
        <begin position="1"/>
        <end position="19"/>
    </location>
</feature>
<feature type="transmembrane region" description="Helical" evidence="2">
    <location>
        <begin position="143"/>
        <end position="168"/>
    </location>
</feature>
<reference evidence="3" key="1">
    <citation type="submission" date="2020-05" db="EMBL/GenBank/DDBJ databases">
        <title>Mycena genomes resolve the evolution of fungal bioluminescence.</title>
        <authorList>
            <person name="Tsai I.J."/>
        </authorList>
    </citation>
    <scope>NUCLEOTIDE SEQUENCE</scope>
    <source>
        <strain evidence="3">CCC161011</strain>
    </source>
</reference>
<evidence type="ECO:0000256" key="2">
    <source>
        <dbReference type="SAM" id="Phobius"/>
    </source>
</evidence>
<keyword evidence="4" id="KW-1185">Reference proteome</keyword>
<name>A0A8H6U3V2_9AGAR</name>
<feature type="compositionally biased region" description="Basic and acidic residues" evidence="1">
    <location>
        <begin position="56"/>
        <end position="98"/>
    </location>
</feature>
<dbReference type="EMBL" id="JACAZI010000036">
    <property type="protein sequence ID" value="KAF7328392.1"/>
    <property type="molecule type" value="Genomic_DNA"/>
</dbReference>
<dbReference type="OrthoDB" id="667577at2759"/>
<evidence type="ECO:0000313" key="3">
    <source>
        <dbReference type="EMBL" id="KAF7328392.1"/>
    </source>
</evidence>
<dbReference type="AlphaFoldDB" id="A0A8H6U3V2"/>
<feature type="region of interest" description="Disordered" evidence="1">
    <location>
        <begin position="1"/>
        <end position="127"/>
    </location>
</feature>
<proteinExistence type="predicted"/>
<protein>
    <submittedName>
        <fullName evidence="3">HMG box domain-containing protein</fullName>
    </submittedName>
</protein>
<keyword evidence="2" id="KW-1133">Transmembrane helix</keyword>
<feature type="compositionally biased region" description="Basic residues" evidence="1">
    <location>
        <begin position="99"/>
        <end position="127"/>
    </location>
</feature>
<dbReference type="Proteomes" id="UP000620124">
    <property type="component" value="Unassembled WGS sequence"/>
</dbReference>